<dbReference type="InterPro" id="IPR042063">
    <property type="entry name" value="Ubi_acti_E1_SCCH"/>
</dbReference>
<evidence type="ECO:0000256" key="1">
    <source>
        <dbReference type="ARBA" id="ARBA00004906"/>
    </source>
</evidence>
<dbReference type="Gene3D" id="3.40.50.12550">
    <property type="entry name" value="Ubiquitin-activating enzyme E1, inactive adenylation domain, subdomain 2"/>
    <property type="match status" value="1"/>
</dbReference>
<dbReference type="GO" id="GO:0004792">
    <property type="term" value="F:thiosulfate-cyanide sulfurtransferase activity"/>
    <property type="evidence" value="ECO:0007669"/>
    <property type="project" value="TreeGrafter"/>
</dbReference>
<dbReference type="InterPro" id="IPR000011">
    <property type="entry name" value="UBQ/SUMO-activ_enz_E1-like"/>
</dbReference>
<reference evidence="5" key="1">
    <citation type="submission" date="2021-01" db="EMBL/GenBank/DDBJ databases">
        <authorList>
            <person name="Corre E."/>
            <person name="Pelletier E."/>
            <person name="Niang G."/>
            <person name="Scheremetjew M."/>
            <person name="Finn R."/>
            <person name="Kale V."/>
            <person name="Holt S."/>
            <person name="Cochrane G."/>
            <person name="Meng A."/>
            <person name="Brown T."/>
            <person name="Cohen L."/>
        </authorList>
    </citation>
    <scope>NUCLEOTIDE SEQUENCE</scope>
    <source>
        <strain evidence="5">CCMP1897</strain>
    </source>
</reference>
<dbReference type="GO" id="GO:0016567">
    <property type="term" value="P:protein ubiquitination"/>
    <property type="evidence" value="ECO:0007669"/>
    <property type="project" value="UniProtKB-UniPathway"/>
</dbReference>
<dbReference type="Gene3D" id="3.50.50.80">
    <property type="entry name" value="Ubiquitin-activating enzyme E1, inactive adenylation domain, subdomain 1"/>
    <property type="match status" value="1"/>
</dbReference>
<dbReference type="SMART" id="SM00985">
    <property type="entry name" value="UBA_e1_C"/>
    <property type="match status" value="1"/>
</dbReference>
<dbReference type="PRINTS" id="PR01849">
    <property type="entry name" value="UBIQUITINACT"/>
</dbReference>
<proteinExistence type="inferred from homology"/>
<dbReference type="InterPro" id="IPR035985">
    <property type="entry name" value="Ubiquitin-activating_enz"/>
</dbReference>
<dbReference type="InterPro" id="IPR038252">
    <property type="entry name" value="UBA_E1_C_sf"/>
</dbReference>
<sequence length="1018" mass="111882">MDVHAKFARQALCLGESGQEKLANSTVLVSGTCSVAGEVCRALAISGVKKLCLCGEGNAVDGSDIDAHPLLKPGDEGTPKVQAMFRALASLSESVAVEVVEGKPKEAMLRHVDVVVSTCCLEEELVHLSQMCRQINVPFVHAAVQGVCGRVFADVGQQIEFFESEDEKSGTYAIEAITQEYPAAVTIIEEQKPALVTGDRVRFWGVKGMQGLCTGNLHQITVTGLNSFTVDGLDLKEAPTYKGGGYIVPERRSHVLCTQTLTDALENPTFPLAHGKDQSRMHDMHTFFRSLTQTSKGTSQSNLSAATFLRAKEVQENLARINPSFCSKVENGDPAALFLQRAMLSGFAKSLAPISAVVGSMAAHQVIIACTRVSCPLAGWFYFDVLKLFHAAQEKEDVTRVSSAGLQNSQTAAFGRNPLATELSQLRPFIVGLGGVGCNILRLCAQMGVGLQRYNGSITIADSKAVKPFDTARGGLFTAGDLGTPKVHAASFAVNRLKPQTSIHCLHCDFENNPETFHDLFWDSIDVICCAVDTVPTRLLLDECSVQRQKTFLDAGVSGTRGSIQGVIPHQSVQWASTRDPPQAGAPSCTLANFPYMTRHTVLWAREVFDNTYFNDPHNANEYLTKKDFLEKASKNRVSYIETLRSIASTLKTSRPLSFQDCIRWARLLFEEKFNNRIQQLLHNFPESMETSTGARFWSGSKRAPRPIFFDMSNGTHLRFLVSAANLQASVYGLNGSTDMKVYREVLENFYVPPFTPQEDVRISVSDKEKTSTSSAVKQDDIDKLLTEIPKASEMAGYRLKCINFECECEPVDGNAAFAFVQSASQLRAENYDIYPPSKADVLMIAQGALPSLETTAAMAAALLCLEMYKIKAAAPLHLYQNTFFNLANSLLVSAEPVAAKVNSVPTSFGKPYVWSIWSKFEIDGTDMTLQNFLKTFEAQEGLEIEMLSYGKSLLYASFLNKKKMEERLHWTLIDLIEKISTTKVPQNQRFVTFSVGCTDGGGNDIDEQLPDVRVRIR</sequence>
<dbReference type="InterPro" id="IPR042449">
    <property type="entry name" value="Ub-E1_IAD_1"/>
</dbReference>
<dbReference type="FunFam" id="3.10.290.60:FF:000001">
    <property type="entry name" value="Ubiquitin-activating enzyme E1 2"/>
    <property type="match status" value="1"/>
</dbReference>
<dbReference type="InterPro" id="IPR019572">
    <property type="entry name" value="UBA_E1_SCCH"/>
</dbReference>
<evidence type="ECO:0000313" key="5">
    <source>
        <dbReference type="EMBL" id="CAE0608688.1"/>
    </source>
</evidence>
<dbReference type="Pfam" id="PF10585">
    <property type="entry name" value="UBA_E1_SCCH"/>
    <property type="match status" value="1"/>
</dbReference>
<keyword evidence="3" id="KW-0436">Ligase</keyword>
<dbReference type="PANTHER" id="PTHR10953">
    <property type="entry name" value="UBIQUITIN-ACTIVATING ENZYME E1"/>
    <property type="match status" value="1"/>
</dbReference>
<dbReference type="Pfam" id="PF00899">
    <property type="entry name" value="ThiF"/>
    <property type="match status" value="2"/>
</dbReference>
<dbReference type="Pfam" id="PF09358">
    <property type="entry name" value="E1_UFD"/>
    <property type="match status" value="1"/>
</dbReference>
<dbReference type="GO" id="GO:0008641">
    <property type="term" value="F:ubiquitin-like modifier activating enzyme activity"/>
    <property type="evidence" value="ECO:0007669"/>
    <property type="project" value="InterPro"/>
</dbReference>
<dbReference type="SUPFAM" id="SSF69572">
    <property type="entry name" value="Activating enzymes of the ubiquitin-like proteins"/>
    <property type="match status" value="2"/>
</dbReference>
<dbReference type="Gene3D" id="1.10.10.2660">
    <property type="entry name" value="Ubiquitin-activating enzyme E1, SCCH domain"/>
    <property type="match status" value="1"/>
</dbReference>
<dbReference type="InterPro" id="IPR045886">
    <property type="entry name" value="ThiF/MoeB/HesA"/>
</dbReference>
<organism evidence="5">
    <name type="scientific">Picocystis salinarum</name>
    <dbReference type="NCBI Taxonomy" id="88271"/>
    <lineage>
        <taxon>Eukaryota</taxon>
        <taxon>Viridiplantae</taxon>
        <taxon>Chlorophyta</taxon>
        <taxon>Picocystophyceae</taxon>
        <taxon>Picocystales</taxon>
        <taxon>Picocystaceae</taxon>
        <taxon>Picocystis</taxon>
    </lineage>
</organism>
<dbReference type="InterPro" id="IPR042302">
    <property type="entry name" value="E1_FCCH_sf"/>
</dbReference>
<comment type="similarity">
    <text evidence="2">Belongs to the ubiquitin-activating E1 family.</text>
</comment>
<dbReference type="InterPro" id="IPR000594">
    <property type="entry name" value="ThiF_NAD_FAD-bd"/>
</dbReference>
<evidence type="ECO:0000259" key="4">
    <source>
        <dbReference type="SMART" id="SM00985"/>
    </source>
</evidence>
<dbReference type="Gene3D" id="2.40.30.180">
    <property type="entry name" value="Ubiquitin-activating enzyme E1, FCCH domain"/>
    <property type="match status" value="1"/>
</dbReference>
<dbReference type="Gene3D" id="3.10.290.60">
    <property type="entry name" value="Ubiquitin-activating enzyme E1, UFD domain"/>
    <property type="match status" value="1"/>
</dbReference>
<accession>A0A7S3XCE8</accession>
<dbReference type="GO" id="GO:0005737">
    <property type="term" value="C:cytoplasm"/>
    <property type="evidence" value="ECO:0007669"/>
    <property type="project" value="TreeGrafter"/>
</dbReference>
<dbReference type="PANTHER" id="PTHR10953:SF246">
    <property type="entry name" value="UBIQUITIN ACTIVATING ENZYME"/>
    <property type="match status" value="1"/>
</dbReference>
<dbReference type="AlphaFoldDB" id="A0A7S3XCE8"/>
<evidence type="ECO:0000256" key="3">
    <source>
        <dbReference type="ARBA" id="ARBA00022598"/>
    </source>
</evidence>
<dbReference type="EMBL" id="HBIS01002809">
    <property type="protein sequence ID" value="CAE0608688.1"/>
    <property type="molecule type" value="Transcribed_RNA"/>
</dbReference>
<dbReference type="InterPro" id="IPR018965">
    <property type="entry name" value="Ub-activating_enz_E1_C"/>
</dbReference>
<gene>
    <name evidence="5" type="ORF">PSAL00342_LOCUS2507</name>
</gene>
<name>A0A7S3XCE8_9CHLO</name>
<feature type="domain" description="Ubiquitin-activating enzyme E1 C-terminal" evidence="4">
    <location>
        <begin position="880"/>
        <end position="1013"/>
    </location>
</feature>
<protein>
    <recommendedName>
        <fullName evidence="4">Ubiquitin-activating enzyme E1 C-terminal domain-containing protein</fullName>
    </recommendedName>
</protein>
<dbReference type="UniPathway" id="UPA00143"/>
<dbReference type="Gene3D" id="3.40.50.720">
    <property type="entry name" value="NAD(P)-binding Rossmann-like Domain"/>
    <property type="match status" value="1"/>
</dbReference>
<evidence type="ECO:0000256" key="2">
    <source>
        <dbReference type="ARBA" id="ARBA00005673"/>
    </source>
</evidence>
<dbReference type="GO" id="GO:0016779">
    <property type="term" value="F:nucleotidyltransferase activity"/>
    <property type="evidence" value="ECO:0007669"/>
    <property type="project" value="TreeGrafter"/>
</dbReference>
<comment type="pathway">
    <text evidence="1">Protein modification; protein ubiquitination.</text>
</comment>